<dbReference type="PaxDb" id="55529-EKX53407"/>
<dbReference type="KEGG" id="gtt:GUITHDRAFT_133127"/>
<dbReference type="EnsemblProtists" id="EKX53407">
    <property type="protein sequence ID" value="EKX53407"/>
    <property type="gene ID" value="GUITHDRAFT_133127"/>
</dbReference>
<reference evidence="4" key="3">
    <citation type="submission" date="2016-03" db="UniProtKB">
        <authorList>
            <consortium name="EnsemblProtists"/>
        </authorList>
    </citation>
    <scope>IDENTIFICATION</scope>
</reference>
<accession>L1JYH1</accession>
<feature type="coiled-coil region" evidence="1">
    <location>
        <begin position="139"/>
        <end position="190"/>
    </location>
</feature>
<name>L1JYH1_GUITC</name>
<dbReference type="EMBL" id="JH992970">
    <property type="protein sequence ID" value="EKX53407.1"/>
    <property type="molecule type" value="Genomic_DNA"/>
</dbReference>
<feature type="region of interest" description="Disordered" evidence="2">
    <location>
        <begin position="203"/>
        <end position="256"/>
    </location>
</feature>
<feature type="compositionally biased region" description="Basic and acidic residues" evidence="2">
    <location>
        <begin position="205"/>
        <end position="215"/>
    </location>
</feature>
<sequence>MAMKNALHMQASRRREAKDLNVAGAAHSSQHVHMAHEHHKVATEAKNAQEASSVKKEISQASSLAEGVAAAEKTGLQSLHIAKADDKQASSHMSLDALVAEKKKELAEVESTEVKEIDIVKKAELHKLAAIKKTDLGKERDLQKQIKDLEARSALEQEEKKIQDQISHVKQEEEQKLTALHKNLAKLEGTEIHEHKSISKPVVKVVKETKSKEEPSASTETASRESKKAAKPAKPTHQSSKKEAKPACTETDCDVDGEDKKWLVKGGSLNKYSRDAVEGSGKAKRVALEHMQKLKEQIEDDYKHVTDFAIAQENALSPPPSQN</sequence>
<evidence type="ECO:0000256" key="2">
    <source>
        <dbReference type="SAM" id="MobiDB-lite"/>
    </source>
</evidence>
<reference evidence="3 5" key="1">
    <citation type="journal article" date="2012" name="Nature">
        <title>Algal genomes reveal evolutionary mosaicism and the fate of nucleomorphs.</title>
        <authorList>
            <consortium name="DOE Joint Genome Institute"/>
            <person name="Curtis B.A."/>
            <person name="Tanifuji G."/>
            <person name="Burki F."/>
            <person name="Gruber A."/>
            <person name="Irimia M."/>
            <person name="Maruyama S."/>
            <person name="Arias M.C."/>
            <person name="Ball S.G."/>
            <person name="Gile G.H."/>
            <person name="Hirakawa Y."/>
            <person name="Hopkins J.F."/>
            <person name="Kuo A."/>
            <person name="Rensing S.A."/>
            <person name="Schmutz J."/>
            <person name="Symeonidi A."/>
            <person name="Elias M."/>
            <person name="Eveleigh R.J."/>
            <person name="Herman E.K."/>
            <person name="Klute M.J."/>
            <person name="Nakayama T."/>
            <person name="Obornik M."/>
            <person name="Reyes-Prieto A."/>
            <person name="Armbrust E.V."/>
            <person name="Aves S.J."/>
            <person name="Beiko R.G."/>
            <person name="Coutinho P."/>
            <person name="Dacks J.B."/>
            <person name="Durnford D.G."/>
            <person name="Fast N.M."/>
            <person name="Green B.R."/>
            <person name="Grisdale C.J."/>
            <person name="Hempel F."/>
            <person name="Henrissat B."/>
            <person name="Hoppner M.P."/>
            <person name="Ishida K."/>
            <person name="Kim E."/>
            <person name="Koreny L."/>
            <person name="Kroth P.G."/>
            <person name="Liu Y."/>
            <person name="Malik S.B."/>
            <person name="Maier U.G."/>
            <person name="McRose D."/>
            <person name="Mock T."/>
            <person name="Neilson J.A."/>
            <person name="Onodera N.T."/>
            <person name="Poole A.M."/>
            <person name="Pritham E.J."/>
            <person name="Richards T.A."/>
            <person name="Rocap G."/>
            <person name="Roy S.W."/>
            <person name="Sarai C."/>
            <person name="Schaack S."/>
            <person name="Shirato S."/>
            <person name="Slamovits C.H."/>
            <person name="Spencer D.F."/>
            <person name="Suzuki S."/>
            <person name="Worden A.Z."/>
            <person name="Zauner S."/>
            <person name="Barry K."/>
            <person name="Bell C."/>
            <person name="Bharti A.K."/>
            <person name="Crow J.A."/>
            <person name="Grimwood J."/>
            <person name="Kramer R."/>
            <person name="Lindquist E."/>
            <person name="Lucas S."/>
            <person name="Salamov A."/>
            <person name="McFadden G.I."/>
            <person name="Lane C.E."/>
            <person name="Keeling P.J."/>
            <person name="Gray M.W."/>
            <person name="Grigoriev I.V."/>
            <person name="Archibald J.M."/>
        </authorList>
    </citation>
    <scope>NUCLEOTIDE SEQUENCE</scope>
    <source>
        <strain evidence="3 5">CCMP2712</strain>
    </source>
</reference>
<evidence type="ECO:0000256" key="1">
    <source>
        <dbReference type="SAM" id="Coils"/>
    </source>
</evidence>
<evidence type="ECO:0000313" key="3">
    <source>
        <dbReference type="EMBL" id="EKX53407.1"/>
    </source>
</evidence>
<reference evidence="5" key="2">
    <citation type="submission" date="2012-11" db="EMBL/GenBank/DDBJ databases">
        <authorList>
            <person name="Kuo A."/>
            <person name="Curtis B.A."/>
            <person name="Tanifuji G."/>
            <person name="Burki F."/>
            <person name="Gruber A."/>
            <person name="Irimia M."/>
            <person name="Maruyama S."/>
            <person name="Arias M.C."/>
            <person name="Ball S.G."/>
            <person name="Gile G.H."/>
            <person name="Hirakawa Y."/>
            <person name="Hopkins J.F."/>
            <person name="Rensing S.A."/>
            <person name="Schmutz J."/>
            <person name="Symeonidi A."/>
            <person name="Elias M."/>
            <person name="Eveleigh R.J."/>
            <person name="Herman E.K."/>
            <person name="Klute M.J."/>
            <person name="Nakayama T."/>
            <person name="Obornik M."/>
            <person name="Reyes-Prieto A."/>
            <person name="Armbrust E.V."/>
            <person name="Aves S.J."/>
            <person name="Beiko R.G."/>
            <person name="Coutinho P."/>
            <person name="Dacks J.B."/>
            <person name="Durnford D.G."/>
            <person name="Fast N.M."/>
            <person name="Green B.R."/>
            <person name="Grisdale C."/>
            <person name="Hempe F."/>
            <person name="Henrissat B."/>
            <person name="Hoppner M.P."/>
            <person name="Ishida K.-I."/>
            <person name="Kim E."/>
            <person name="Koreny L."/>
            <person name="Kroth P.G."/>
            <person name="Liu Y."/>
            <person name="Malik S.-B."/>
            <person name="Maier U.G."/>
            <person name="McRose D."/>
            <person name="Mock T."/>
            <person name="Neilson J.A."/>
            <person name="Onodera N.T."/>
            <person name="Poole A.M."/>
            <person name="Pritham E.J."/>
            <person name="Richards T.A."/>
            <person name="Rocap G."/>
            <person name="Roy S.W."/>
            <person name="Sarai C."/>
            <person name="Schaack S."/>
            <person name="Shirato S."/>
            <person name="Slamovits C.H."/>
            <person name="Spencer D.F."/>
            <person name="Suzuki S."/>
            <person name="Worden A.Z."/>
            <person name="Zauner S."/>
            <person name="Barry K."/>
            <person name="Bell C."/>
            <person name="Bharti A.K."/>
            <person name="Crow J.A."/>
            <person name="Grimwood J."/>
            <person name="Kramer R."/>
            <person name="Lindquist E."/>
            <person name="Lucas S."/>
            <person name="Salamov A."/>
            <person name="McFadden G.I."/>
            <person name="Lane C.E."/>
            <person name="Keeling P.J."/>
            <person name="Gray M.W."/>
            <person name="Grigoriev I.V."/>
            <person name="Archibald J.M."/>
        </authorList>
    </citation>
    <scope>NUCLEOTIDE SEQUENCE</scope>
    <source>
        <strain evidence="5">CCMP2712</strain>
    </source>
</reference>
<protein>
    <submittedName>
        <fullName evidence="3 4">Uncharacterized protein</fullName>
    </submittedName>
</protein>
<keyword evidence="1" id="KW-0175">Coiled coil</keyword>
<feature type="region of interest" description="Disordered" evidence="2">
    <location>
        <begin position="1"/>
        <end position="58"/>
    </location>
</feature>
<dbReference type="HOGENOM" id="CLU_861802_0_0_1"/>
<evidence type="ECO:0000313" key="5">
    <source>
        <dbReference type="Proteomes" id="UP000011087"/>
    </source>
</evidence>
<organism evidence="3">
    <name type="scientific">Guillardia theta (strain CCMP2712)</name>
    <name type="common">Cryptophyte</name>
    <dbReference type="NCBI Taxonomy" id="905079"/>
    <lineage>
        <taxon>Eukaryota</taxon>
        <taxon>Cryptophyceae</taxon>
        <taxon>Pyrenomonadales</taxon>
        <taxon>Geminigeraceae</taxon>
        <taxon>Guillardia</taxon>
    </lineage>
</organism>
<gene>
    <name evidence="3" type="ORF">GUITHDRAFT_133127</name>
</gene>
<dbReference type="GeneID" id="17309960"/>
<evidence type="ECO:0000313" key="4">
    <source>
        <dbReference type="EnsemblProtists" id="EKX53407"/>
    </source>
</evidence>
<dbReference type="RefSeq" id="XP_005840387.1">
    <property type="nucleotide sequence ID" value="XM_005840330.1"/>
</dbReference>
<keyword evidence="5" id="KW-1185">Reference proteome</keyword>
<proteinExistence type="predicted"/>
<dbReference type="Proteomes" id="UP000011087">
    <property type="component" value="Unassembled WGS sequence"/>
</dbReference>
<dbReference type="AlphaFoldDB" id="L1JYH1"/>